<sequence>MDQKVSAGNRTLYQWLAALPAFLVLVFVITLNTSHTMHAQLLQLGEAIWEGYFQLREDPVQPSCDVNMDVEVATQRLIAERNAIPEDDGFSLFEPDPVDPVAIRRSLEAVKSQCQEKFDQYNATKDRITTGVQIFRSVEKGIAEFGSAGMSVERILLAILVLICGGTALVTRHHIALRPTVTAMDYRVSAGAQFIAFCLLFYSVYSFKVIAFSAGVEVTTEHAALHWIWIFGFASPILITLYQMIVVPKEAEPGGSFLKAQLAIPLYANMAMIAGVYFLSVSHPSGIAIYLNQMMELSQLFLNVGLYVWVGMLLKRTEMAQKIFNIFRPFNLPPEMLAVAVVALAAIPTAYTGGSGIFVIAVGGLIFMELRRAGARRQLALAATAMSGSLGVVLRPCLLVVIVAALNNEVTTDQLFGWGVKVFFLTTLLFAVFALITRKAPLEYRKPTGDVWPEFLAALKPLIPYVILIAVTLGAYALLLNAYLDEFSAPIILPVLMLVILFYERLTQEKDVLKRENMNIDYIEERVGASLNDLKTGRDSMEKIVREATTEATGHIGALLMLMGMTMGIGGVIDRAEIMLLLPAEFSSIWMAMALLVGMLVFIGMIMDPYGAVVLVTATIADIAYKNGIDPVHFWMVTLVAFELGYLSPPVALNHLLTRQVVGEREFELAKEESAGENFWYRNERILLPLVTMAVALVIVAFLPLAIGYD</sequence>
<feature type="transmembrane region" description="Helical" evidence="8">
    <location>
        <begin position="190"/>
        <end position="212"/>
    </location>
</feature>
<dbReference type="Pfam" id="PF06808">
    <property type="entry name" value="DctM"/>
    <property type="match status" value="1"/>
</dbReference>
<dbReference type="GO" id="GO:0005886">
    <property type="term" value="C:plasma membrane"/>
    <property type="evidence" value="ECO:0007669"/>
    <property type="project" value="UniProtKB-SubCell"/>
</dbReference>
<proteinExistence type="predicted"/>
<dbReference type="PANTHER" id="PTHR33362">
    <property type="entry name" value="SIALIC ACID TRAP TRANSPORTER PERMEASE PROTEIN SIAT-RELATED"/>
    <property type="match status" value="1"/>
</dbReference>
<evidence type="ECO:0000256" key="4">
    <source>
        <dbReference type="ARBA" id="ARBA00022692"/>
    </source>
</evidence>
<evidence type="ECO:0000256" key="5">
    <source>
        <dbReference type="ARBA" id="ARBA00022989"/>
    </source>
</evidence>
<evidence type="ECO:0000256" key="6">
    <source>
        <dbReference type="ARBA" id="ARBA00023136"/>
    </source>
</evidence>
<feature type="transmembrane region" description="Helical" evidence="8">
    <location>
        <begin position="593"/>
        <end position="620"/>
    </location>
</feature>
<protein>
    <submittedName>
        <fullName evidence="10">TRAP dicarboxylate transporter, inner membrane subunit QM</fullName>
    </submittedName>
</protein>
<evidence type="ECO:0000256" key="1">
    <source>
        <dbReference type="ARBA" id="ARBA00004429"/>
    </source>
</evidence>
<evidence type="ECO:0000256" key="2">
    <source>
        <dbReference type="ARBA" id="ARBA00022475"/>
    </source>
</evidence>
<dbReference type="PANTHER" id="PTHR33362:SF5">
    <property type="entry name" value="C4-DICARBOXYLATE TRAP TRANSPORTER LARGE PERMEASE PROTEIN DCTM"/>
    <property type="match status" value="1"/>
</dbReference>
<comment type="subcellular location">
    <subcellularLocation>
        <location evidence="1 7">Cell inner membrane</location>
        <topology evidence="1 7">Multi-pass membrane protein</topology>
    </subcellularLocation>
</comment>
<dbReference type="eggNOG" id="COG1593">
    <property type="taxonomic scope" value="Bacteria"/>
</dbReference>
<dbReference type="InterPro" id="IPR004681">
    <property type="entry name" value="TRAP_DctM"/>
</dbReference>
<evidence type="ECO:0000313" key="10">
    <source>
        <dbReference type="EMBL" id="CCU71215.1"/>
    </source>
</evidence>
<feature type="transmembrane region" description="Helical" evidence="8">
    <location>
        <begin position="379"/>
        <end position="406"/>
    </location>
</feature>
<keyword evidence="6 8" id="KW-0472">Membrane</keyword>
<keyword evidence="4 8" id="KW-0812">Transmembrane</keyword>
<dbReference type="PATRIC" id="fig|1298593.3.peg.749"/>
<gene>
    <name evidence="10" type="primary">dctQM4</name>
    <name evidence="10" type="ORF">TOL_0777</name>
</gene>
<feature type="transmembrane region" description="Helical" evidence="8">
    <location>
        <begin position="12"/>
        <end position="31"/>
    </location>
</feature>
<dbReference type="EMBL" id="HF680312">
    <property type="protein sequence ID" value="CCU71215.1"/>
    <property type="molecule type" value="Genomic_DNA"/>
</dbReference>
<evidence type="ECO:0000259" key="9">
    <source>
        <dbReference type="Pfam" id="PF06808"/>
    </source>
</evidence>
<feature type="transmembrane region" description="Helical" evidence="8">
    <location>
        <begin position="224"/>
        <end position="245"/>
    </location>
</feature>
<reference evidence="10 11" key="1">
    <citation type="journal article" date="2013" name="Genome Announc.">
        <title>Genome Sequence of Thalassolituus oleivorans MIL-1 (DSM 14913T).</title>
        <authorList>
            <person name="Golyshin P.N."/>
            <person name="Werner J."/>
            <person name="Chernikova T.N."/>
            <person name="Tran H."/>
            <person name="Ferrer M."/>
            <person name="Yakimov M.M."/>
            <person name="Teeling H."/>
            <person name="Golyshina O.V."/>
        </authorList>
    </citation>
    <scope>NUCLEOTIDE SEQUENCE [LARGE SCALE GENOMIC DNA]</scope>
    <source>
        <strain evidence="10 11">MIL-1</strain>
    </source>
</reference>
<dbReference type="Proteomes" id="UP000011866">
    <property type="component" value="Chromosome"/>
</dbReference>
<feature type="transmembrane region" description="Helical" evidence="8">
    <location>
        <begin position="686"/>
        <end position="707"/>
    </location>
</feature>
<evidence type="ECO:0000256" key="8">
    <source>
        <dbReference type="SAM" id="Phobius"/>
    </source>
</evidence>
<feature type="transmembrane region" description="Helical" evidence="8">
    <location>
        <begin position="155"/>
        <end position="175"/>
    </location>
</feature>
<keyword evidence="3 7" id="KW-0997">Cell inner membrane</keyword>
<feature type="transmembrane region" description="Helical" evidence="8">
    <location>
        <begin position="257"/>
        <end position="279"/>
    </location>
</feature>
<evidence type="ECO:0000313" key="11">
    <source>
        <dbReference type="Proteomes" id="UP000011866"/>
    </source>
</evidence>
<evidence type="ECO:0000256" key="7">
    <source>
        <dbReference type="RuleBase" id="RU369079"/>
    </source>
</evidence>
<dbReference type="GO" id="GO:0022857">
    <property type="term" value="F:transmembrane transporter activity"/>
    <property type="evidence" value="ECO:0007669"/>
    <property type="project" value="UniProtKB-UniRule"/>
</dbReference>
<dbReference type="InterPro" id="IPR010656">
    <property type="entry name" value="DctM"/>
</dbReference>
<dbReference type="GeneID" id="79175735"/>
<dbReference type="STRING" id="187493.CN03_14210"/>
<evidence type="ECO:0000256" key="3">
    <source>
        <dbReference type="ARBA" id="ARBA00022519"/>
    </source>
</evidence>
<dbReference type="RefSeq" id="WP_015485952.1">
    <property type="nucleotide sequence ID" value="NC_020888.1"/>
</dbReference>
<feature type="transmembrane region" description="Helical" evidence="8">
    <location>
        <begin position="418"/>
        <end position="436"/>
    </location>
</feature>
<keyword evidence="7" id="KW-0813">Transport</keyword>
<feature type="transmembrane region" description="Helical" evidence="8">
    <location>
        <begin position="552"/>
        <end position="573"/>
    </location>
</feature>
<feature type="transmembrane region" description="Helical" evidence="8">
    <location>
        <begin position="487"/>
        <end position="506"/>
    </location>
</feature>
<comment type="function">
    <text evidence="7">Part of the tripartite ATP-independent periplasmic (TRAP) transport system.</text>
</comment>
<accession>M5DMS8</accession>
<feature type="domain" description="TRAP C4-dicarboxylate transport system permease DctM subunit" evidence="9">
    <location>
        <begin position="264"/>
        <end position="704"/>
    </location>
</feature>
<keyword evidence="5 8" id="KW-1133">Transmembrane helix</keyword>
<dbReference type="HOGENOM" id="CLU_021146_0_0_6"/>
<dbReference type="KEGG" id="tol:TOL_0777"/>
<dbReference type="AlphaFoldDB" id="M5DMS8"/>
<name>M5DMS8_9GAMM</name>
<feature type="transmembrane region" description="Helical" evidence="8">
    <location>
        <begin position="462"/>
        <end position="481"/>
    </location>
</feature>
<keyword evidence="11" id="KW-1185">Reference proteome</keyword>
<organism evidence="10 11">
    <name type="scientific">Thalassolituus oleivorans MIL-1</name>
    <dbReference type="NCBI Taxonomy" id="1298593"/>
    <lineage>
        <taxon>Bacteria</taxon>
        <taxon>Pseudomonadati</taxon>
        <taxon>Pseudomonadota</taxon>
        <taxon>Gammaproteobacteria</taxon>
        <taxon>Oceanospirillales</taxon>
        <taxon>Oceanospirillaceae</taxon>
        <taxon>Thalassolituus</taxon>
    </lineage>
</organism>
<feature type="transmembrane region" description="Helical" evidence="8">
    <location>
        <begin position="337"/>
        <end position="367"/>
    </location>
</feature>
<keyword evidence="2" id="KW-1003">Cell membrane</keyword>